<dbReference type="EMBL" id="CP009149">
    <property type="protein sequence ID" value="AIJ05231.1"/>
    <property type="molecule type" value="Genomic_DNA"/>
</dbReference>
<keyword evidence="1" id="KW-0175">Coiled coil</keyword>
<dbReference type="RefSeq" id="WP_153232485.1">
    <property type="nucleotide sequence ID" value="NZ_CP009149.1"/>
</dbReference>
<feature type="coiled-coil region" evidence="1">
    <location>
        <begin position="43"/>
        <end position="70"/>
    </location>
</feature>
<sequence length="138" mass="15780">MDEMLVIFLLLFGILIIGCIVCHSNTQVSQIQVEPIYYNITLNATSKEDLEEIKCHLNNIENQLMVINHKIDTINTTVINIQKTTNYYFGCILTINAYLALEIILKTVFNVSITAKIAEIIKLKILIPIRKKISKKKD</sequence>
<dbReference type="GeneID" id="24890976"/>
<proteinExistence type="predicted"/>
<protein>
    <submittedName>
        <fullName evidence="2">Uncharacterized protein</fullName>
    </submittedName>
</protein>
<dbReference type="AlphaFoldDB" id="A0A076LAL1"/>
<reference evidence="2 3" key="1">
    <citation type="journal article" date="2015" name="Int. J. Syst. Evol. Microbiol.">
        <title>M ethanocaldococcus bathoardescens sp. nov., a hyperthermophilic methanogen isolated from a volcanically active deep-sea hydrothermal vent.</title>
        <authorList>
            <person name="Stewart L.C."/>
            <person name="Jung J.H."/>
            <person name="Kim Y.T."/>
            <person name="Kwon S.W."/>
            <person name="Park C.S."/>
            <person name="Holden J.F."/>
        </authorList>
    </citation>
    <scope>NUCLEOTIDE SEQUENCE [LARGE SCALE GENOMIC DNA]</scope>
    <source>
        <strain evidence="2 3">JH146</strain>
    </source>
</reference>
<name>A0A076LAL1_9EURY</name>
<evidence type="ECO:0000313" key="2">
    <source>
        <dbReference type="EMBL" id="AIJ05231.1"/>
    </source>
</evidence>
<dbReference type="HOGENOM" id="CLU_1850636_0_0_2"/>
<keyword evidence="3" id="KW-1185">Reference proteome</keyword>
<dbReference type="STRING" id="1301915.JH146_0381"/>
<accession>A0A076LAL1</accession>
<gene>
    <name evidence="2" type="ORF">JH146_0381</name>
</gene>
<dbReference type="Proteomes" id="UP000028781">
    <property type="component" value="Chromosome"/>
</dbReference>
<evidence type="ECO:0000313" key="3">
    <source>
        <dbReference type="Proteomes" id="UP000028781"/>
    </source>
</evidence>
<organism evidence="2 3">
    <name type="scientific">Methanocaldococcus bathoardescens</name>
    <dbReference type="NCBI Taxonomy" id="1301915"/>
    <lineage>
        <taxon>Archaea</taxon>
        <taxon>Methanobacteriati</taxon>
        <taxon>Methanobacteriota</taxon>
        <taxon>Methanomada group</taxon>
        <taxon>Methanococci</taxon>
        <taxon>Methanococcales</taxon>
        <taxon>Methanocaldococcaceae</taxon>
        <taxon>Methanocaldococcus</taxon>
    </lineage>
</organism>
<evidence type="ECO:0000256" key="1">
    <source>
        <dbReference type="SAM" id="Coils"/>
    </source>
</evidence>
<dbReference type="KEGG" id="mjh:JH146_0381"/>